<comment type="caution">
    <text evidence="3">The sequence shown here is derived from an EMBL/GenBank/DDBJ whole genome shotgun (WGS) entry which is preliminary data.</text>
</comment>
<dbReference type="Proteomes" id="UP001055117">
    <property type="component" value="Unassembled WGS sequence"/>
</dbReference>
<keyword evidence="4" id="KW-1185">Reference proteome</keyword>
<feature type="chain" id="PRO_5045905263" evidence="2">
    <location>
        <begin position="22"/>
        <end position="85"/>
    </location>
</feature>
<gene>
    <name evidence="3" type="ORF">AFCDBAGC_1473</name>
</gene>
<dbReference type="RefSeq" id="WP_147753043.1">
    <property type="nucleotide sequence ID" value="NZ_BPQG01000018.1"/>
</dbReference>
<evidence type="ECO:0000313" key="3">
    <source>
        <dbReference type="EMBL" id="GJD43621.1"/>
    </source>
</evidence>
<proteinExistence type="predicted"/>
<evidence type="ECO:0000256" key="2">
    <source>
        <dbReference type="SAM" id="SignalP"/>
    </source>
</evidence>
<feature type="signal peptide" evidence="2">
    <location>
        <begin position="1"/>
        <end position="21"/>
    </location>
</feature>
<evidence type="ECO:0000313" key="4">
    <source>
        <dbReference type="Proteomes" id="UP001055117"/>
    </source>
</evidence>
<accession>A0ABQ4QEG5</accession>
<protein>
    <submittedName>
        <fullName evidence="3">Uncharacterized protein</fullName>
    </submittedName>
</protein>
<reference evidence="3 4" key="1">
    <citation type="journal article" date="2021" name="Front. Microbiol.">
        <title>Comprehensive Comparative Genomics and Phenotyping of Methylobacterium Species.</title>
        <authorList>
            <person name="Alessa O."/>
            <person name="Ogura Y."/>
            <person name="Fujitani Y."/>
            <person name="Takami H."/>
            <person name="Hayashi T."/>
            <person name="Sahin N."/>
            <person name="Tani A."/>
        </authorList>
    </citation>
    <scope>NUCLEOTIDE SEQUENCE [LARGE SCALE GENOMIC DNA]</scope>
    <source>
        <strain evidence="3 4">DSM 23679</strain>
    </source>
</reference>
<dbReference type="EMBL" id="BPQG01000018">
    <property type="protein sequence ID" value="GJD43621.1"/>
    <property type="molecule type" value="Genomic_DNA"/>
</dbReference>
<organism evidence="3 4">
    <name type="scientific">Methylobacterium cerastii</name>
    <dbReference type="NCBI Taxonomy" id="932741"/>
    <lineage>
        <taxon>Bacteria</taxon>
        <taxon>Pseudomonadati</taxon>
        <taxon>Pseudomonadota</taxon>
        <taxon>Alphaproteobacteria</taxon>
        <taxon>Hyphomicrobiales</taxon>
        <taxon>Methylobacteriaceae</taxon>
        <taxon>Methylobacterium</taxon>
    </lineage>
</organism>
<sequence>MIRRLAFFLLIPALATAPAFAEKAATGATVPRPAGAQPTSEARKESAMKAANQAEMLKAQKASAARDKAWDTRTRASMSSICKGC</sequence>
<evidence type="ECO:0000256" key="1">
    <source>
        <dbReference type="SAM" id="MobiDB-lite"/>
    </source>
</evidence>
<keyword evidence="2" id="KW-0732">Signal</keyword>
<feature type="region of interest" description="Disordered" evidence="1">
    <location>
        <begin position="25"/>
        <end position="50"/>
    </location>
</feature>
<name>A0ABQ4QEG5_9HYPH</name>